<keyword evidence="3" id="KW-1185">Reference proteome</keyword>
<comment type="caution">
    <text evidence="2">The sequence shown here is derived from an EMBL/GenBank/DDBJ whole genome shotgun (WGS) entry which is preliminary data.</text>
</comment>
<feature type="region of interest" description="Disordered" evidence="1">
    <location>
        <begin position="216"/>
        <end position="244"/>
    </location>
</feature>
<reference evidence="2" key="1">
    <citation type="journal article" date="2020" name="Cell">
        <title>Large-Scale Comparative Analyses of Tick Genomes Elucidate Their Genetic Diversity and Vector Capacities.</title>
        <authorList>
            <consortium name="Tick Genome and Microbiome Consortium (TIGMIC)"/>
            <person name="Jia N."/>
            <person name="Wang J."/>
            <person name="Shi W."/>
            <person name="Du L."/>
            <person name="Sun Y."/>
            <person name="Zhan W."/>
            <person name="Jiang J.F."/>
            <person name="Wang Q."/>
            <person name="Zhang B."/>
            <person name="Ji P."/>
            <person name="Bell-Sakyi L."/>
            <person name="Cui X.M."/>
            <person name="Yuan T.T."/>
            <person name="Jiang B.G."/>
            <person name="Yang W.F."/>
            <person name="Lam T.T."/>
            <person name="Chang Q.C."/>
            <person name="Ding S.J."/>
            <person name="Wang X.J."/>
            <person name="Zhu J.G."/>
            <person name="Ruan X.D."/>
            <person name="Zhao L."/>
            <person name="Wei J.T."/>
            <person name="Ye R.Z."/>
            <person name="Que T.C."/>
            <person name="Du C.H."/>
            <person name="Zhou Y.H."/>
            <person name="Cheng J.X."/>
            <person name="Dai P.F."/>
            <person name="Guo W.B."/>
            <person name="Han X.H."/>
            <person name="Huang E.J."/>
            <person name="Li L.F."/>
            <person name="Wei W."/>
            <person name="Gao Y.C."/>
            <person name="Liu J.Z."/>
            <person name="Shao H.Z."/>
            <person name="Wang X."/>
            <person name="Wang C.C."/>
            <person name="Yang T.C."/>
            <person name="Huo Q.B."/>
            <person name="Li W."/>
            <person name="Chen H.Y."/>
            <person name="Chen S.E."/>
            <person name="Zhou L.G."/>
            <person name="Ni X.B."/>
            <person name="Tian J.H."/>
            <person name="Sheng Y."/>
            <person name="Liu T."/>
            <person name="Pan Y.S."/>
            <person name="Xia L.Y."/>
            <person name="Li J."/>
            <person name="Zhao F."/>
            <person name="Cao W.C."/>
        </authorList>
    </citation>
    <scope>NUCLEOTIDE SEQUENCE</scope>
    <source>
        <strain evidence="2">Rmic-2018</strain>
    </source>
</reference>
<dbReference type="Proteomes" id="UP000821866">
    <property type="component" value="Unassembled WGS sequence"/>
</dbReference>
<evidence type="ECO:0000313" key="2">
    <source>
        <dbReference type="EMBL" id="KAH8026701.1"/>
    </source>
</evidence>
<gene>
    <name evidence="2" type="ORF">HPB51_024200</name>
</gene>
<name>A0A9J6DX19_RHIMP</name>
<dbReference type="AlphaFoldDB" id="A0A9J6DX19"/>
<organism evidence="2 3">
    <name type="scientific">Rhipicephalus microplus</name>
    <name type="common">Cattle tick</name>
    <name type="synonym">Boophilus microplus</name>
    <dbReference type="NCBI Taxonomy" id="6941"/>
    <lineage>
        <taxon>Eukaryota</taxon>
        <taxon>Metazoa</taxon>
        <taxon>Ecdysozoa</taxon>
        <taxon>Arthropoda</taxon>
        <taxon>Chelicerata</taxon>
        <taxon>Arachnida</taxon>
        <taxon>Acari</taxon>
        <taxon>Parasitiformes</taxon>
        <taxon>Ixodida</taxon>
        <taxon>Ixodoidea</taxon>
        <taxon>Ixodidae</taxon>
        <taxon>Rhipicephalinae</taxon>
        <taxon>Rhipicephalus</taxon>
        <taxon>Boophilus</taxon>
    </lineage>
</organism>
<reference evidence="2" key="2">
    <citation type="submission" date="2021-09" db="EMBL/GenBank/DDBJ databases">
        <authorList>
            <person name="Jia N."/>
            <person name="Wang J."/>
            <person name="Shi W."/>
            <person name="Du L."/>
            <person name="Sun Y."/>
            <person name="Zhan W."/>
            <person name="Jiang J."/>
            <person name="Wang Q."/>
            <person name="Zhang B."/>
            <person name="Ji P."/>
            <person name="Sakyi L.B."/>
            <person name="Cui X."/>
            <person name="Yuan T."/>
            <person name="Jiang B."/>
            <person name="Yang W."/>
            <person name="Lam T.T.-Y."/>
            <person name="Chang Q."/>
            <person name="Ding S."/>
            <person name="Wang X."/>
            <person name="Zhu J."/>
            <person name="Ruan X."/>
            <person name="Zhao L."/>
            <person name="Wei J."/>
            <person name="Que T."/>
            <person name="Du C."/>
            <person name="Cheng J."/>
            <person name="Dai P."/>
            <person name="Han X."/>
            <person name="Huang E."/>
            <person name="Gao Y."/>
            <person name="Liu J."/>
            <person name="Shao H."/>
            <person name="Ye R."/>
            <person name="Li L."/>
            <person name="Wei W."/>
            <person name="Wang X."/>
            <person name="Wang C."/>
            <person name="Huo Q."/>
            <person name="Li W."/>
            <person name="Guo W."/>
            <person name="Chen H."/>
            <person name="Chen S."/>
            <person name="Zhou L."/>
            <person name="Zhou L."/>
            <person name="Ni X."/>
            <person name="Tian J."/>
            <person name="Zhou Y."/>
            <person name="Sheng Y."/>
            <person name="Liu T."/>
            <person name="Pan Y."/>
            <person name="Xia L."/>
            <person name="Li J."/>
            <person name="Zhao F."/>
            <person name="Cao W."/>
        </authorList>
    </citation>
    <scope>NUCLEOTIDE SEQUENCE</scope>
    <source>
        <strain evidence="2">Rmic-2018</strain>
        <tissue evidence="2">Larvae</tissue>
    </source>
</reference>
<dbReference type="EMBL" id="JABSTU010000007">
    <property type="protein sequence ID" value="KAH8026701.1"/>
    <property type="molecule type" value="Genomic_DNA"/>
</dbReference>
<sequence length="244" mass="26785">MRCLGRSPSTLHIGRAKQELCARLPHGNHTHGSSRQGRYAIRHTWAVHCVEASCSVHGSHTTAEHARHGSRVHFITPRPHRLLLRSGALILPPCSRLTAAKDDDDGHRAQQPWFPPVCAYVRTKSLRCNSIPRWVGLMLASFAKDDVPASSPTPAAHITGRCGYAGRRRRGTKMAAQHAHLAVICQLPERNCSGGPGPPAGRQAREKRTCVRAIPDQWAELPVGPREKQMQRRRPGPSGAVRGV</sequence>
<proteinExistence type="predicted"/>
<protein>
    <submittedName>
        <fullName evidence="2">Uncharacterized protein</fullName>
    </submittedName>
</protein>
<evidence type="ECO:0000256" key="1">
    <source>
        <dbReference type="SAM" id="MobiDB-lite"/>
    </source>
</evidence>
<accession>A0A9J6DX19</accession>
<evidence type="ECO:0000313" key="3">
    <source>
        <dbReference type="Proteomes" id="UP000821866"/>
    </source>
</evidence>